<dbReference type="Gene3D" id="3.40.50.2300">
    <property type="match status" value="1"/>
</dbReference>
<dbReference type="InterPro" id="IPR001789">
    <property type="entry name" value="Sig_transdc_resp-reg_receiver"/>
</dbReference>
<feature type="domain" description="HTH luxR-type" evidence="5">
    <location>
        <begin position="166"/>
        <end position="231"/>
    </location>
</feature>
<accession>A0ABX0RFC7</accession>
<dbReference type="Pfam" id="PF00196">
    <property type="entry name" value="GerE"/>
    <property type="match status" value="1"/>
</dbReference>
<evidence type="ECO:0000256" key="3">
    <source>
        <dbReference type="ARBA" id="ARBA00023125"/>
    </source>
</evidence>
<dbReference type="InterPro" id="IPR016032">
    <property type="entry name" value="Sig_transdc_resp-reg_C-effctor"/>
</dbReference>
<name>A0ABX0RFC7_9GAMM</name>
<evidence type="ECO:0000259" key="6">
    <source>
        <dbReference type="PROSITE" id="PS50110"/>
    </source>
</evidence>
<dbReference type="CDD" id="cd17535">
    <property type="entry name" value="REC_NarL-like"/>
    <property type="match status" value="1"/>
</dbReference>
<protein>
    <submittedName>
        <fullName evidence="7">Response regulator transcription factor</fullName>
    </submittedName>
</protein>
<dbReference type="RefSeq" id="WP_167017269.1">
    <property type="nucleotide sequence ID" value="NZ_VWXF01000010.1"/>
</dbReference>
<proteinExistence type="predicted"/>
<evidence type="ECO:0000313" key="7">
    <source>
        <dbReference type="EMBL" id="NIF23757.1"/>
    </source>
</evidence>
<dbReference type="EMBL" id="VWXF01000010">
    <property type="protein sequence ID" value="NIF23757.1"/>
    <property type="molecule type" value="Genomic_DNA"/>
</dbReference>
<dbReference type="SMART" id="SM00421">
    <property type="entry name" value="HTH_LUXR"/>
    <property type="match status" value="1"/>
</dbReference>
<dbReference type="InterPro" id="IPR011006">
    <property type="entry name" value="CheY-like_superfamily"/>
</dbReference>
<keyword evidence="1 4" id="KW-0597">Phosphoprotein</keyword>
<dbReference type="CDD" id="cd06170">
    <property type="entry name" value="LuxR_C_like"/>
    <property type="match status" value="1"/>
</dbReference>
<keyword evidence="3" id="KW-0238">DNA-binding</keyword>
<feature type="domain" description="Response regulatory" evidence="6">
    <location>
        <begin position="9"/>
        <end position="127"/>
    </location>
</feature>
<keyword evidence="2" id="KW-0902">Two-component regulatory system</keyword>
<reference evidence="7 8" key="1">
    <citation type="journal article" date="2019" name="bioRxiv">
        <title>Bacteria contribute to plant secondary compound degradation in a generalist herbivore system.</title>
        <authorList>
            <person name="Francoeur C.B."/>
            <person name="Khadempour L."/>
            <person name="Moreira-Soto R.D."/>
            <person name="Gotting K."/>
            <person name="Book A.J."/>
            <person name="Pinto-Tomas A.A."/>
            <person name="Keefover-Ring K."/>
            <person name="Currie C.R."/>
        </authorList>
    </citation>
    <scope>NUCLEOTIDE SEQUENCE [LARGE SCALE GENOMIC DNA]</scope>
    <source>
        <strain evidence="7">Acro-835</strain>
    </source>
</reference>
<dbReference type="InterPro" id="IPR039420">
    <property type="entry name" value="WalR-like"/>
</dbReference>
<dbReference type="SMART" id="SM00448">
    <property type="entry name" value="REC"/>
    <property type="match status" value="1"/>
</dbReference>
<dbReference type="PANTHER" id="PTHR43214">
    <property type="entry name" value="TWO-COMPONENT RESPONSE REGULATOR"/>
    <property type="match status" value="1"/>
</dbReference>
<keyword evidence="8" id="KW-1185">Reference proteome</keyword>
<dbReference type="Pfam" id="PF00072">
    <property type="entry name" value="Response_reg"/>
    <property type="match status" value="1"/>
</dbReference>
<comment type="caution">
    <text evidence="7">The sequence shown here is derived from an EMBL/GenBank/DDBJ whole genome shotgun (WGS) entry which is preliminary data.</text>
</comment>
<dbReference type="SUPFAM" id="SSF46894">
    <property type="entry name" value="C-terminal effector domain of the bipartite response regulators"/>
    <property type="match status" value="1"/>
</dbReference>
<dbReference type="InterPro" id="IPR000792">
    <property type="entry name" value="Tscrpt_reg_LuxR_C"/>
</dbReference>
<sequence length="232" mass="26089">MYNQNPKIKVAILDDHPIILRSFEVVAASSGDISIVGSFTHSRELLGWLKNNDCDVLILDYILHSDELDGLSLIKNILVRHPHTKILLSSSMESIAVIRTAFMLGIKGYIGKREETAIYLNAIRAIHNGQRYIPPAISAELAVVPVRKRDEAFMNGQDNPEHARDISELEKLLTPREAEVIHCYLEGMSIIDIAAKIKRSRKTVSGHKQTGMKKLGLSSDLELFKYRSDLFK</sequence>
<evidence type="ECO:0000256" key="2">
    <source>
        <dbReference type="ARBA" id="ARBA00023012"/>
    </source>
</evidence>
<organism evidence="7 8">
    <name type="scientific">Candidatus Pantoea multigeneris</name>
    <dbReference type="NCBI Taxonomy" id="2608357"/>
    <lineage>
        <taxon>Bacteria</taxon>
        <taxon>Pseudomonadati</taxon>
        <taxon>Pseudomonadota</taxon>
        <taxon>Gammaproteobacteria</taxon>
        <taxon>Enterobacterales</taxon>
        <taxon>Erwiniaceae</taxon>
        <taxon>Pantoea</taxon>
    </lineage>
</organism>
<dbReference type="SUPFAM" id="SSF52172">
    <property type="entry name" value="CheY-like"/>
    <property type="match status" value="1"/>
</dbReference>
<evidence type="ECO:0000256" key="1">
    <source>
        <dbReference type="ARBA" id="ARBA00022553"/>
    </source>
</evidence>
<evidence type="ECO:0000313" key="8">
    <source>
        <dbReference type="Proteomes" id="UP001515683"/>
    </source>
</evidence>
<dbReference type="PROSITE" id="PS50043">
    <property type="entry name" value="HTH_LUXR_2"/>
    <property type="match status" value="1"/>
</dbReference>
<dbReference type="PRINTS" id="PR00038">
    <property type="entry name" value="HTHLUXR"/>
</dbReference>
<evidence type="ECO:0000259" key="5">
    <source>
        <dbReference type="PROSITE" id="PS50043"/>
    </source>
</evidence>
<evidence type="ECO:0000256" key="4">
    <source>
        <dbReference type="PROSITE-ProRule" id="PRU00169"/>
    </source>
</evidence>
<dbReference type="PANTHER" id="PTHR43214:SF17">
    <property type="entry name" value="TRANSCRIPTIONAL REGULATORY PROTEIN RCSB"/>
    <property type="match status" value="1"/>
</dbReference>
<feature type="modified residue" description="4-aspartylphosphate" evidence="4">
    <location>
        <position position="60"/>
    </location>
</feature>
<dbReference type="InterPro" id="IPR058245">
    <property type="entry name" value="NreC/VraR/RcsB-like_REC"/>
</dbReference>
<dbReference type="PROSITE" id="PS50110">
    <property type="entry name" value="RESPONSE_REGULATORY"/>
    <property type="match status" value="1"/>
</dbReference>
<dbReference type="Proteomes" id="UP001515683">
    <property type="component" value="Unassembled WGS sequence"/>
</dbReference>
<gene>
    <name evidence="7" type="ORF">F3J40_19440</name>
</gene>